<dbReference type="EMBL" id="WWEN01000009">
    <property type="protein sequence ID" value="MYM57070.1"/>
    <property type="molecule type" value="Genomic_DNA"/>
</dbReference>
<dbReference type="CDD" id="cd00207">
    <property type="entry name" value="fer2"/>
    <property type="match status" value="1"/>
</dbReference>
<evidence type="ECO:0000256" key="6">
    <source>
        <dbReference type="ARBA" id="ARBA00023014"/>
    </source>
</evidence>
<protein>
    <submittedName>
        <fullName evidence="9">2Fe-2S iron-sulfur cluster binding domain-containing protein</fullName>
    </submittedName>
</protein>
<dbReference type="PROSITE" id="PS51384">
    <property type="entry name" value="FAD_FR"/>
    <property type="match status" value="1"/>
</dbReference>
<dbReference type="PROSITE" id="PS51085">
    <property type="entry name" value="2FE2S_FER_2"/>
    <property type="match status" value="1"/>
</dbReference>
<evidence type="ECO:0000256" key="5">
    <source>
        <dbReference type="ARBA" id="ARBA00023004"/>
    </source>
</evidence>
<dbReference type="InterPro" id="IPR017938">
    <property type="entry name" value="Riboflavin_synthase-like_b-brl"/>
</dbReference>
<dbReference type="InterPro" id="IPR036010">
    <property type="entry name" value="2Fe-2S_ferredoxin-like_sf"/>
</dbReference>
<dbReference type="InterPro" id="IPR050415">
    <property type="entry name" value="MRET"/>
</dbReference>
<dbReference type="GO" id="GO:0051537">
    <property type="term" value="F:2 iron, 2 sulfur cluster binding"/>
    <property type="evidence" value="ECO:0007669"/>
    <property type="project" value="UniProtKB-KW"/>
</dbReference>
<dbReference type="SUPFAM" id="SSF52343">
    <property type="entry name" value="Ferredoxin reductase-like, C-terminal NADP-linked domain"/>
    <property type="match status" value="1"/>
</dbReference>
<dbReference type="PROSITE" id="PS00197">
    <property type="entry name" value="2FE2S_FER_1"/>
    <property type="match status" value="1"/>
</dbReference>
<dbReference type="Gene3D" id="3.40.50.80">
    <property type="entry name" value="Nucleotide-binding domain of ferredoxin-NADP reductase (FNR) module"/>
    <property type="match status" value="1"/>
</dbReference>
<dbReference type="InterPro" id="IPR006058">
    <property type="entry name" value="2Fe2S_fd_BS"/>
</dbReference>
<dbReference type="AlphaFoldDB" id="A0A6L8LR67"/>
<name>A0A6L8LR67_9RHOB</name>
<dbReference type="GO" id="GO:0016491">
    <property type="term" value="F:oxidoreductase activity"/>
    <property type="evidence" value="ECO:0007669"/>
    <property type="project" value="UniProtKB-KW"/>
</dbReference>
<keyword evidence="1" id="KW-0285">Flavoprotein</keyword>
<feature type="domain" description="FAD-binding FR-type" evidence="8">
    <location>
        <begin position="2"/>
        <end position="104"/>
    </location>
</feature>
<dbReference type="Pfam" id="PF00111">
    <property type="entry name" value="Fer2"/>
    <property type="match status" value="1"/>
</dbReference>
<dbReference type="InterPro" id="IPR039261">
    <property type="entry name" value="FNR_nucleotide-bd"/>
</dbReference>
<dbReference type="PRINTS" id="PR00409">
    <property type="entry name" value="PHDIOXRDTASE"/>
</dbReference>
<dbReference type="PANTHER" id="PTHR47354">
    <property type="entry name" value="NADH OXIDOREDUCTASE HCR"/>
    <property type="match status" value="1"/>
</dbReference>
<proteinExistence type="predicted"/>
<evidence type="ECO:0000313" key="10">
    <source>
        <dbReference type="Proteomes" id="UP000479043"/>
    </source>
</evidence>
<reference evidence="9 10" key="1">
    <citation type="submission" date="2020-01" db="EMBL/GenBank/DDBJ databases">
        <authorList>
            <person name="Chen S."/>
        </authorList>
    </citation>
    <scope>NUCLEOTIDE SEQUENCE [LARGE SCALE GENOMIC DNA]</scope>
    <source>
        <strain evidence="9 10">GS-10</strain>
    </source>
</reference>
<evidence type="ECO:0000256" key="3">
    <source>
        <dbReference type="ARBA" id="ARBA00022723"/>
    </source>
</evidence>
<evidence type="ECO:0000256" key="1">
    <source>
        <dbReference type="ARBA" id="ARBA00022630"/>
    </source>
</evidence>
<evidence type="ECO:0000313" key="9">
    <source>
        <dbReference type="EMBL" id="MYM57070.1"/>
    </source>
</evidence>
<dbReference type="InterPro" id="IPR012675">
    <property type="entry name" value="Beta-grasp_dom_sf"/>
</dbReference>
<organism evidence="9 10">
    <name type="scientific">Thalassovita mangrovi</name>
    <dbReference type="NCBI Taxonomy" id="2692236"/>
    <lineage>
        <taxon>Bacteria</taxon>
        <taxon>Pseudomonadati</taxon>
        <taxon>Pseudomonadota</taxon>
        <taxon>Alphaproteobacteria</taxon>
        <taxon>Rhodobacterales</taxon>
        <taxon>Roseobacteraceae</taxon>
        <taxon>Thalassovita</taxon>
    </lineage>
</organism>
<evidence type="ECO:0000259" key="8">
    <source>
        <dbReference type="PROSITE" id="PS51384"/>
    </source>
</evidence>
<dbReference type="SUPFAM" id="SSF54292">
    <property type="entry name" value="2Fe-2S ferredoxin-like"/>
    <property type="match status" value="1"/>
</dbReference>
<keyword evidence="6" id="KW-0411">Iron-sulfur</keyword>
<keyword evidence="10" id="KW-1185">Reference proteome</keyword>
<comment type="caution">
    <text evidence="9">The sequence shown here is derived from an EMBL/GenBank/DDBJ whole genome shotgun (WGS) entry which is preliminary data.</text>
</comment>
<keyword evidence="2" id="KW-0001">2Fe-2S</keyword>
<dbReference type="InterPro" id="IPR017927">
    <property type="entry name" value="FAD-bd_FR_type"/>
</dbReference>
<keyword evidence="5" id="KW-0408">Iron</keyword>
<accession>A0A6L8LR67</accession>
<dbReference type="RefSeq" id="WP_160974981.1">
    <property type="nucleotide sequence ID" value="NZ_WWEN01000009.1"/>
</dbReference>
<dbReference type="PANTHER" id="PTHR47354:SF1">
    <property type="entry name" value="CARNITINE MONOOXYGENASE REDUCTASE SUBUNIT"/>
    <property type="match status" value="1"/>
</dbReference>
<evidence type="ECO:0000259" key="7">
    <source>
        <dbReference type="PROSITE" id="PS51085"/>
    </source>
</evidence>
<dbReference type="Proteomes" id="UP000479043">
    <property type="component" value="Unassembled WGS sequence"/>
</dbReference>
<dbReference type="SUPFAM" id="SSF63380">
    <property type="entry name" value="Riboflavin synthase domain-like"/>
    <property type="match status" value="1"/>
</dbReference>
<dbReference type="CDD" id="cd06185">
    <property type="entry name" value="PDR_like"/>
    <property type="match status" value="1"/>
</dbReference>
<evidence type="ECO:0000256" key="2">
    <source>
        <dbReference type="ARBA" id="ARBA00022714"/>
    </source>
</evidence>
<dbReference type="InterPro" id="IPR001041">
    <property type="entry name" value="2Fe-2S_ferredoxin-type"/>
</dbReference>
<gene>
    <name evidence="9" type="ORF">GR167_17270</name>
</gene>
<dbReference type="GO" id="GO:0046872">
    <property type="term" value="F:metal ion binding"/>
    <property type="evidence" value="ECO:0007669"/>
    <property type="project" value="UniProtKB-KW"/>
</dbReference>
<sequence length="315" mass="32943">MTEKLDLIVVALRCLSDRITLIELRAPDGGALPPFTAGAHLQVEVPGVGGRQYSLLNDPGEAHRYRIAVARRDDGRGGSVGLHRVLRLGAAFTVRPPVNLFPLAQRAGPVLLLGGGIGVTPLLAMAHELAREGRDFELHCAFAPDDAPGMADWLLRMPFADRVHLYGAGTSAGRLDIPALAAGADPATLVHVCGPGAMIAEAEAEFGARGIAVASEYFDAPEPEVAPSGGFEIEVSGREGTIFVAEGQTALDALRAAGIAVESSCEAGVCGTCRTRVLSGQLDHHDYILSTEERAGGNVFLPCVSRGCGRIVIDL</sequence>
<dbReference type="Gene3D" id="2.40.30.10">
    <property type="entry name" value="Translation factors"/>
    <property type="match status" value="1"/>
</dbReference>
<evidence type="ECO:0000256" key="4">
    <source>
        <dbReference type="ARBA" id="ARBA00023002"/>
    </source>
</evidence>
<keyword evidence="3" id="KW-0479">Metal-binding</keyword>
<dbReference type="Gene3D" id="3.10.20.30">
    <property type="match status" value="1"/>
</dbReference>
<keyword evidence="4" id="KW-0560">Oxidoreductase</keyword>
<feature type="domain" description="2Fe-2S ferredoxin-type" evidence="7">
    <location>
        <begin position="231"/>
        <end position="315"/>
    </location>
</feature>